<evidence type="ECO:0000256" key="1">
    <source>
        <dbReference type="ARBA" id="ARBA00001933"/>
    </source>
</evidence>
<feature type="domain" description="Aminotransferase class V" evidence="3">
    <location>
        <begin position="2"/>
        <end position="86"/>
    </location>
</feature>
<accession>A0AAW2ZJX6</accession>
<dbReference type="PANTHER" id="PTHR11601:SF34">
    <property type="entry name" value="CYSTEINE DESULFURASE"/>
    <property type="match status" value="1"/>
</dbReference>
<comment type="caution">
    <text evidence="4">The sequence shown here is derived from an EMBL/GenBank/DDBJ whole genome shotgun (WGS) entry which is preliminary data.</text>
</comment>
<protein>
    <submittedName>
        <fullName evidence="4">Mitochondrial cysteine desulfurase</fullName>
    </submittedName>
</protein>
<sequence length="91" mass="10173">MAPFLTSFFGNPSSSHFYGTQVKKVLEESRRKVAELLKCDSDEIIFTSGGSESNNYAIKGCALELLKTQGRNHIITTCIEHPAVIEVYKYL</sequence>
<evidence type="ECO:0000313" key="5">
    <source>
        <dbReference type="Proteomes" id="UP001431209"/>
    </source>
</evidence>
<dbReference type="InterPro" id="IPR015424">
    <property type="entry name" value="PyrdxlP-dep_Trfase"/>
</dbReference>
<dbReference type="Proteomes" id="UP001431209">
    <property type="component" value="Unassembled WGS sequence"/>
</dbReference>
<comment type="similarity">
    <text evidence="2">Belongs to the class-V pyridoxal-phosphate-dependent aminotransferase family. NifS/IscS subfamily.</text>
</comment>
<keyword evidence="5" id="KW-1185">Reference proteome</keyword>
<reference evidence="4 5" key="1">
    <citation type="submission" date="2024-03" db="EMBL/GenBank/DDBJ databases">
        <title>The Acrasis kona genome and developmental transcriptomes reveal deep origins of eukaryotic multicellular pathways.</title>
        <authorList>
            <person name="Sheikh S."/>
            <person name="Fu C.-J."/>
            <person name="Brown M.W."/>
            <person name="Baldauf S.L."/>
        </authorList>
    </citation>
    <scope>NUCLEOTIDE SEQUENCE [LARGE SCALE GENOMIC DNA]</scope>
    <source>
        <strain evidence="4 5">ATCC MYA-3509</strain>
    </source>
</reference>
<dbReference type="InterPro" id="IPR000192">
    <property type="entry name" value="Aminotrans_V_dom"/>
</dbReference>
<dbReference type="Pfam" id="PF00266">
    <property type="entry name" value="Aminotran_5"/>
    <property type="match status" value="1"/>
</dbReference>
<name>A0AAW2ZJX6_9EUKA</name>
<feature type="non-terminal residue" evidence="4">
    <location>
        <position position="91"/>
    </location>
</feature>
<evidence type="ECO:0000256" key="2">
    <source>
        <dbReference type="ARBA" id="ARBA00006490"/>
    </source>
</evidence>
<comment type="cofactor">
    <cofactor evidence="1">
        <name>pyridoxal 5'-phosphate</name>
        <dbReference type="ChEBI" id="CHEBI:597326"/>
    </cofactor>
</comment>
<dbReference type="AlphaFoldDB" id="A0AAW2ZJX6"/>
<dbReference type="SUPFAM" id="SSF53383">
    <property type="entry name" value="PLP-dependent transferases"/>
    <property type="match status" value="1"/>
</dbReference>
<evidence type="ECO:0000313" key="4">
    <source>
        <dbReference type="EMBL" id="KAL0489790.1"/>
    </source>
</evidence>
<dbReference type="Gene3D" id="3.40.640.10">
    <property type="entry name" value="Type I PLP-dependent aspartate aminotransferase-like (Major domain)"/>
    <property type="match status" value="1"/>
</dbReference>
<dbReference type="PANTHER" id="PTHR11601">
    <property type="entry name" value="CYSTEINE DESULFURYLASE FAMILY MEMBER"/>
    <property type="match status" value="1"/>
</dbReference>
<dbReference type="InterPro" id="IPR015421">
    <property type="entry name" value="PyrdxlP-dep_Trfase_major"/>
</dbReference>
<evidence type="ECO:0000259" key="3">
    <source>
        <dbReference type="Pfam" id="PF00266"/>
    </source>
</evidence>
<proteinExistence type="inferred from homology"/>
<gene>
    <name evidence="4" type="ORF">AKO1_009248</name>
</gene>
<dbReference type="EMBL" id="JAOPGA020001603">
    <property type="protein sequence ID" value="KAL0489790.1"/>
    <property type="molecule type" value="Genomic_DNA"/>
</dbReference>
<organism evidence="4 5">
    <name type="scientific">Acrasis kona</name>
    <dbReference type="NCBI Taxonomy" id="1008807"/>
    <lineage>
        <taxon>Eukaryota</taxon>
        <taxon>Discoba</taxon>
        <taxon>Heterolobosea</taxon>
        <taxon>Tetramitia</taxon>
        <taxon>Eutetramitia</taxon>
        <taxon>Acrasidae</taxon>
        <taxon>Acrasis</taxon>
    </lineage>
</organism>